<dbReference type="PANTHER" id="PTHR45744:SF2">
    <property type="entry name" value="TYROSINE AMINOTRANSFERASE"/>
    <property type="match status" value="1"/>
</dbReference>
<keyword evidence="3" id="KW-1185">Reference proteome</keyword>
<feature type="domain" description="Aminotransferase class I/classII large" evidence="1">
    <location>
        <begin position="44"/>
        <end position="180"/>
    </location>
</feature>
<reference evidence="2 3" key="1">
    <citation type="submission" date="2023-04" db="EMBL/GenBank/DDBJ databases">
        <title>Genome of Basidiobolus ranarum AG-B5.</title>
        <authorList>
            <person name="Stajich J.E."/>
            <person name="Carter-House D."/>
            <person name="Gryganskyi A."/>
        </authorList>
    </citation>
    <scope>NUCLEOTIDE SEQUENCE [LARGE SCALE GENOMIC DNA]</scope>
    <source>
        <strain evidence="2 3">AG-B5</strain>
    </source>
</reference>
<dbReference type="Pfam" id="PF00155">
    <property type="entry name" value="Aminotran_1_2"/>
    <property type="match status" value="1"/>
</dbReference>
<dbReference type="InterPro" id="IPR015424">
    <property type="entry name" value="PyrdxlP-dep_Trfase"/>
</dbReference>
<dbReference type="Gene3D" id="3.40.640.10">
    <property type="entry name" value="Type I PLP-dependent aspartate aminotransferase-like (Major domain)"/>
    <property type="match status" value="1"/>
</dbReference>
<evidence type="ECO:0000259" key="1">
    <source>
        <dbReference type="Pfam" id="PF00155"/>
    </source>
</evidence>
<protein>
    <recommendedName>
        <fullName evidence="1">Aminotransferase class I/classII large domain-containing protein</fullName>
    </recommendedName>
</protein>
<dbReference type="InterPro" id="IPR015421">
    <property type="entry name" value="PyrdxlP-dep_Trfase_major"/>
</dbReference>
<sequence>MAMNSSTRKGEWNIAASKASQRAVNPIRRIVDNLKVSPHPQKAVISLALGDPTVFGNFRIDESCIEAVISKFRSHTANGYAPSTGLEVARDAIARKYATKTSPLTSNDVIITSGASGALELTIAAIADEGQNILLPRPGFSVYETLAGPKKIECRYYNLNPERSWEIDIEHMKSLIDKNTAAILYFVRS</sequence>
<gene>
    <name evidence="2" type="ORF">K7432_015972</name>
</gene>
<dbReference type="Proteomes" id="UP001479436">
    <property type="component" value="Unassembled WGS sequence"/>
</dbReference>
<dbReference type="SUPFAM" id="SSF53383">
    <property type="entry name" value="PLP-dependent transferases"/>
    <property type="match status" value="1"/>
</dbReference>
<evidence type="ECO:0000313" key="2">
    <source>
        <dbReference type="EMBL" id="KAK9760236.1"/>
    </source>
</evidence>
<dbReference type="Gene3D" id="3.90.1150.10">
    <property type="entry name" value="Aspartate Aminotransferase, domain 1"/>
    <property type="match status" value="1"/>
</dbReference>
<accession>A0ABR2WFF7</accession>
<organism evidence="2 3">
    <name type="scientific">Basidiobolus ranarum</name>
    <dbReference type="NCBI Taxonomy" id="34480"/>
    <lineage>
        <taxon>Eukaryota</taxon>
        <taxon>Fungi</taxon>
        <taxon>Fungi incertae sedis</taxon>
        <taxon>Zoopagomycota</taxon>
        <taxon>Entomophthoromycotina</taxon>
        <taxon>Basidiobolomycetes</taxon>
        <taxon>Basidiobolales</taxon>
        <taxon>Basidiobolaceae</taxon>
        <taxon>Basidiobolus</taxon>
    </lineage>
</organism>
<name>A0ABR2WFF7_9FUNG</name>
<dbReference type="PANTHER" id="PTHR45744">
    <property type="entry name" value="TYROSINE AMINOTRANSFERASE"/>
    <property type="match status" value="1"/>
</dbReference>
<proteinExistence type="predicted"/>
<dbReference type="InterPro" id="IPR004839">
    <property type="entry name" value="Aminotransferase_I/II_large"/>
</dbReference>
<evidence type="ECO:0000313" key="3">
    <source>
        <dbReference type="Proteomes" id="UP001479436"/>
    </source>
</evidence>
<comment type="caution">
    <text evidence="2">The sequence shown here is derived from an EMBL/GenBank/DDBJ whole genome shotgun (WGS) entry which is preliminary data.</text>
</comment>
<dbReference type="InterPro" id="IPR015422">
    <property type="entry name" value="PyrdxlP-dep_Trfase_small"/>
</dbReference>
<dbReference type="EMBL" id="JASJQH010002386">
    <property type="protein sequence ID" value="KAK9760236.1"/>
    <property type="molecule type" value="Genomic_DNA"/>
</dbReference>